<feature type="region of interest" description="Disordered" evidence="3">
    <location>
        <begin position="362"/>
        <end position="384"/>
    </location>
</feature>
<dbReference type="EMBL" id="JACGWO010000003">
    <property type="protein sequence ID" value="KAK4432430.1"/>
    <property type="molecule type" value="Genomic_DNA"/>
</dbReference>
<feature type="compositionally biased region" description="Basic and acidic residues" evidence="3">
    <location>
        <begin position="268"/>
        <end position="280"/>
    </location>
</feature>
<evidence type="ECO:0000313" key="4">
    <source>
        <dbReference type="EMBL" id="KAK4432430.1"/>
    </source>
</evidence>
<dbReference type="Gene3D" id="2.40.50.140">
    <property type="entry name" value="Nucleic acid-binding proteins"/>
    <property type="match status" value="1"/>
</dbReference>
<reference evidence="4" key="1">
    <citation type="submission" date="2020-06" db="EMBL/GenBank/DDBJ databases">
        <authorList>
            <person name="Li T."/>
            <person name="Hu X."/>
            <person name="Zhang T."/>
            <person name="Song X."/>
            <person name="Zhang H."/>
            <person name="Dai N."/>
            <person name="Sheng W."/>
            <person name="Hou X."/>
            <person name="Wei L."/>
        </authorList>
    </citation>
    <scope>NUCLEOTIDE SEQUENCE</scope>
    <source>
        <strain evidence="4">3651</strain>
        <tissue evidence="4">Leaf</tissue>
    </source>
</reference>
<dbReference type="InterPro" id="IPR011344">
    <property type="entry name" value="ssDNA-bd"/>
</dbReference>
<evidence type="ECO:0000256" key="1">
    <source>
        <dbReference type="ARBA" id="ARBA00023125"/>
    </source>
</evidence>
<feature type="compositionally biased region" description="Basic and acidic residues" evidence="3">
    <location>
        <begin position="373"/>
        <end position="384"/>
    </location>
</feature>
<dbReference type="PANTHER" id="PTHR10302">
    <property type="entry name" value="SINGLE-STRANDED DNA-BINDING PROTEIN"/>
    <property type="match status" value="1"/>
</dbReference>
<feature type="region of interest" description="Disordered" evidence="3">
    <location>
        <begin position="267"/>
        <end position="288"/>
    </location>
</feature>
<dbReference type="Proteomes" id="UP001293254">
    <property type="component" value="Unassembled WGS sequence"/>
</dbReference>
<protein>
    <submittedName>
        <fullName evidence="4">Protein OSB2, chloroplastic</fullName>
    </submittedName>
</protein>
<gene>
    <name evidence="4" type="ORF">Salat_1005100</name>
</gene>
<dbReference type="SUPFAM" id="SSF50249">
    <property type="entry name" value="Nucleic acid-binding proteins"/>
    <property type="match status" value="1"/>
</dbReference>
<keyword evidence="1 2" id="KW-0238">DNA-binding</keyword>
<dbReference type="InterPro" id="IPR000424">
    <property type="entry name" value="Primosome_PriB/ssb"/>
</dbReference>
<feature type="compositionally biased region" description="Basic and acidic residues" evidence="3">
    <location>
        <begin position="435"/>
        <end position="452"/>
    </location>
</feature>
<sequence length="452" mass="50044">MSLLARAKLSGRRRLLLHPIAAVQHSNFYSTKTAHISQKAQRLSNPRTQKSSESSSGFPQGIGKQGGPPIVWPKPREIPYQAKVANFVNLIGYVKAPVRFEAASDGKHVASTVISEENSGGNKSLLIPVVFEGDLAHVVACHVKENDCVSVSGQLNVDPLRYGLSESLGRFLVVAENLNFVEGFGRNVSAKGNLVSFSGVEIDKPGPQKSEEVTKKVDNDEDFNQKWRDALEHAKEKRFSGVKDDWASGLSATSSVDPQLQAGAETATLEHVESKTDRANENSGENANKKKDCDAIFDLWGDLVKNPMLWWDYRVHKSNGLVKEKFPDFKRKGTGHGLWVNSAPKSLLPELEKLEFDVKDIKGKQVQGGEGPGRGERKNDSKEDSWKNLVEYPNKWWDNRVGKRTAKSPDFKHKETGEGLWLNDIPDWAVSRLPPLKDGRSTSDGKRSTEAL</sequence>
<feature type="compositionally biased region" description="Polar residues" evidence="3">
    <location>
        <begin position="34"/>
        <end position="56"/>
    </location>
</feature>
<feature type="region of interest" description="Disordered" evidence="3">
    <location>
        <begin position="34"/>
        <end position="70"/>
    </location>
</feature>
<dbReference type="PANTHER" id="PTHR10302:SF23">
    <property type="entry name" value="PROTEIN OSB4, CHLOROPLASTIC"/>
    <property type="match status" value="1"/>
</dbReference>
<dbReference type="PROSITE" id="PS50935">
    <property type="entry name" value="SSB"/>
    <property type="match status" value="1"/>
</dbReference>
<dbReference type="GO" id="GO:0006264">
    <property type="term" value="P:mitochondrial DNA replication"/>
    <property type="evidence" value="ECO:0007669"/>
    <property type="project" value="TreeGrafter"/>
</dbReference>
<comment type="caution">
    <text evidence="4">The sequence shown here is derived from an EMBL/GenBank/DDBJ whole genome shotgun (WGS) entry which is preliminary data.</text>
</comment>
<proteinExistence type="predicted"/>
<keyword evidence="5" id="KW-1185">Reference proteome</keyword>
<evidence type="ECO:0000313" key="5">
    <source>
        <dbReference type="Proteomes" id="UP001293254"/>
    </source>
</evidence>
<evidence type="ECO:0000256" key="3">
    <source>
        <dbReference type="SAM" id="MobiDB-lite"/>
    </source>
</evidence>
<name>A0AAE1YLH8_9LAMI</name>
<evidence type="ECO:0000256" key="2">
    <source>
        <dbReference type="PROSITE-ProRule" id="PRU00252"/>
    </source>
</evidence>
<feature type="region of interest" description="Disordered" evidence="3">
    <location>
        <begin position="432"/>
        <end position="452"/>
    </location>
</feature>
<dbReference type="AlphaFoldDB" id="A0AAE1YLH8"/>
<dbReference type="GO" id="GO:0042645">
    <property type="term" value="C:mitochondrial nucleoid"/>
    <property type="evidence" value="ECO:0007669"/>
    <property type="project" value="TreeGrafter"/>
</dbReference>
<dbReference type="GO" id="GO:0003697">
    <property type="term" value="F:single-stranded DNA binding"/>
    <property type="evidence" value="ECO:0007669"/>
    <property type="project" value="InterPro"/>
</dbReference>
<dbReference type="InterPro" id="IPR012340">
    <property type="entry name" value="NA-bd_OB-fold"/>
</dbReference>
<organism evidence="4 5">
    <name type="scientific">Sesamum alatum</name>
    <dbReference type="NCBI Taxonomy" id="300844"/>
    <lineage>
        <taxon>Eukaryota</taxon>
        <taxon>Viridiplantae</taxon>
        <taxon>Streptophyta</taxon>
        <taxon>Embryophyta</taxon>
        <taxon>Tracheophyta</taxon>
        <taxon>Spermatophyta</taxon>
        <taxon>Magnoliopsida</taxon>
        <taxon>eudicotyledons</taxon>
        <taxon>Gunneridae</taxon>
        <taxon>Pentapetalae</taxon>
        <taxon>asterids</taxon>
        <taxon>lamiids</taxon>
        <taxon>Lamiales</taxon>
        <taxon>Pedaliaceae</taxon>
        <taxon>Sesamum</taxon>
    </lineage>
</organism>
<accession>A0AAE1YLH8</accession>
<reference evidence="4" key="2">
    <citation type="journal article" date="2024" name="Plant">
        <title>Genomic evolution and insights into agronomic trait innovations of Sesamum species.</title>
        <authorList>
            <person name="Miao H."/>
            <person name="Wang L."/>
            <person name="Qu L."/>
            <person name="Liu H."/>
            <person name="Sun Y."/>
            <person name="Le M."/>
            <person name="Wang Q."/>
            <person name="Wei S."/>
            <person name="Zheng Y."/>
            <person name="Lin W."/>
            <person name="Duan Y."/>
            <person name="Cao H."/>
            <person name="Xiong S."/>
            <person name="Wang X."/>
            <person name="Wei L."/>
            <person name="Li C."/>
            <person name="Ma Q."/>
            <person name="Ju M."/>
            <person name="Zhao R."/>
            <person name="Li G."/>
            <person name="Mu C."/>
            <person name="Tian Q."/>
            <person name="Mei H."/>
            <person name="Zhang T."/>
            <person name="Gao T."/>
            <person name="Zhang H."/>
        </authorList>
    </citation>
    <scope>NUCLEOTIDE SEQUENCE</scope>
    <source>
        <strain evidence="4">3651</strain>
    </source>
</reference>